<evidence type="ECO:0000313" key="3">
    <source>
        <dbReference type="EMBL" id="GAU45084.1"/>
    </source>
</evidence>
<evidence type="ECO:0000313" key="4">
    <source>
        <dbReference type="Proteomes" id="UP000242715"/>
    </source>
</evidence>
<feature type="region of interest" description="Disordered" evidence="1">
    <location>
        <begin position="495"/>
        <end position="544"/>
    </location>
</feature>
<feature type="compositionally biased region" description="Polar residues" evidence="1">
    <location>
        <begin position="495"/>
        <end position="509"/>
    </location>
</feature>
<dbReference type="PANTHER" id="PTHR47165">
    <property type="entry name" value="OS03G0429900 PROTEIN"/>
    <property type="match status" value="1"/>
</dbReference>
<dbReference type="SUPFAM" id="SSF50249">
    <property type="entry name" value="Nucleic acid-binding proteins"/>
    <property type="match status" value="3"/>
</dbReference>
<evidence type="ECO:0000259" key="2">
    <source>
        <dbReference type="Pfam" id="PF02721"/>
    </source>
</evidence>
<dbReference type="PANTHER" id="PTHR47165:SF4">
    <property type="entry name" value="OS03G0429900 PROTEIN"/>
    <property type="match status" value="1"/>
</dbReference>
<dbReference type="Pfam" id="PF02721">
    <property type="entry name" value="DUF223"/>
    <property type="match status" value="1"/>
</dbReference>
<feature type="region of interest" description="Disordered" evidence="1">
    <location>
        <begin position="1"/>
        <end position="72"/>
    </location>
</feature>
<dbReference type="InterPro" id="IPR003871">
    <property type="entry name" value="RFA1B/D_OB_1st"/>
</dbReference>
<dbReference type="AlphaFoldDB" id="A0A2Z6NKY9"/>
<feature type="compositionally biased region" description="Basic and acidic residues" evidence="1">
    <location>
        <begin position="40"/>
        <end position="64"/>
    </location>
</feature>
<keyword evidence="4" id="KW-1185">Reference proteome</keyword>
<organism evidence="3 4">
    <name type="scientific">Trifolium subterraneum</name>
    <name type="common">Subterranean clover</name>
    <dbReference type="NCBI Taxonomy" id="3900"/>
    <lineage>
        <taxon>Eukaryota</taxon>
        <taxon>Viridiplantae</taxon>
        <taxon>Streptophyta</taxon>
        <taxon>Embryophyta</taxon>
        <taxon>Tracheophyta</taxon>
        <taxon>Spermatophyta</taxon>
        <taxon>Magnoliopsida</taxon>
        <taxon>eudicotyledons</taxon>
        <taxon>Gunneridae</taxon>
        <taxon>Pentapetalae</taxon>
        <taxon>rosids</taxon>
        <taxon>fabids</taxon>
        <taxon>Fabales</taxon>
        <taxon>Fabaceae</taxon>
        <taxon>Papilionoideae</taxon>
        <taxon>50 kb inversion clade</taxon>
        <taxon>NPAAA clade</taxon>
        <taxon>Hologalegina</taxon>
        <taxon>IRL clade</taxon>
        <taxon>Trifolieae</taxon>
        <taxon>Trifolium</taxon>
    </lineage>
</organism>
<sequence>MEANDHKKPTKAMETERAKVPKTNMESGKTKSMKSASSEQPKECESSMETDKTIPDKSEDKQTEQNKIIVQPDNKEYDPVKIVNKKKEIWRLGVILDDMWTVSKGETDVSLELLIRDIKGNTIQASILENDIDQWKPKLIEGNTYYMHNFRVHDNDTGFKMTTHKYRLTFVGATRVNVADIPGIPRTLFNFKDFAEILAGKFEPDFLVDVIGVVDSMKKCVTATNTKKGNAAFTLKDFRENVLDCTLWDGLSAEFLNFYNQQTENGPLVMIIKHARVKEPQGVYPLQVTNVWNGTKLLFDRNIPEIKDFFNSLPNDRVYPARSLGAASSQGWNSQTSGGSQFNSDEDFMKQARVIRLGDMKKLKSETFCVTVVTTSHIKVSNQGWFFRACTDCSCKAEGIAPPYTCRKEHKSYNPTIKYKLDVEVYDGDDTAKFIFWDNTLHELLGMTAATLLEKQLQEDVVAILDSPPIQRFTQTDIDKFASLDDSILSTPNISASAENDLSTSSQKTPAKRSATKPINVDSTNPDSQFSATRSGKLIKKEKM</sequence>
<dbReference type="OrthoDB" id="1428870at2759"/>
<gene>
    <name evidence="3" type="ORF">TSUD_85700</name>
</gene>
<dbReference type="Gene3D" id="2.40.50.140">
    <property type="entry name" value="Nucleic acid-binding proteins"/>
    <property type="match status" value="3"/>
</dbReference>
<dbReference type="CDD" id="cd04481">
    <property type="entry name" value="RPA1_DBD_B_like"/>
    <property type="match status" value="1"/>
</dbReference>
<protein>
    <recommendedName>
        <fullName evidence="2">Replication protein A 70 kDa DNA-binding subunit B/D first OB fold domain-containing protein</fullName>
    </recommendedName>
</protein>
<dbReference type="Proteomes" id="UP000242715">
    <property type="component" value="Unassembled WGS sequence"/>
</dbReference>
<reference evidence="4" key="1">
    <citation type="journal article" date="2017" name="Front. Plant Sci.">
        <title>Climate Clever Clovers: New Paradigm to Reduce the Environmental Footprint of Ruminants by Breeding Low Methanogenic Forages Utilizing Haplotype Variation.</title>
        <authorList>
            <person name="Kaur P."/>
            <person name="Appels R."/>
            <person name="Bayer P.E."/>
            <person name="Keeble-Gagnere G."/>
            <person name="Wang J."/>
            <person name="Hirakawa H."/>
            <person name="Shirasawa K."/>
            <person name="Vercoe P."/>
            <person name="Stefanova K."/>
            <person name="Durmic Z."/>
            <person name="Nichols P."/>
            <person name="Revell C."/>
            <person name="Isobe S.N."/>
            <person name="Edwards D."/>
            <person name="Erskine W."/>
        </authorList>
    </citation>
    <scope>NUCLEOTIDE SEQUENCE [LARGE SCALE GENOMIC DNA]</scope>
    <source>
        <strain evidence="4">cv. Daliak</strain>
    </source>
</reference>
<feature type="compositionally biased region" description="Polar residues" evidence="1">
    <location>
        <begin position="521"/>
        <end position="534"/>
    </location>
</feature>
<name>A0A2Z6NKY9_TRISU</name>
<proteinExistence type="predicted"/>
<accession>A0A2Z6NKY9</accession>
<dbReference type="CDD" id="cd04480">
    <property type="entry name" value="RPA1_DBD_A_like"/>
    <property type="match status" value="1"/>
</dbReference>
<dbReference type="EMBL" id="DF974098">
    <property type="protein sequence ID" value="GAU45084.1"/>
    <property type="molecule type" value="Genomic_DNA"/>
</dbReference>
<feature type="compositionally biased region" description="Basic and acidic residues" evidence="1">
    <location>
        <begin position="1"/>
        <end position="19"/>
    </location>
</feature>
<feature type="domain" description="Replication protein A 70 kDa DNA-binding subunit B/D first OB fold" evidence="2">
    <location>
        <begin position="77"/>
        <end position="177"/>
    </location>
</feature>
<evidence type="ECO:0000256" key="1">
    <source>
        <dbReference type="SAM" id="MobiDB-lite"/>
    </source>
</evidence>
<dbReference type="InterPro" id="IPR012340">
    <property type="entry name" value="NA-bd_OB-fold"/>
</dbReference>